<dbReference type="Gene3D" id="1.10.10.10">
    <property type="entry name" value="Winged helix-like DNA-binding domain superfamily/Winged helix DNA-binding domain"/>
    <property type="match status" value="1"/>
</dbReference>
<dbReference type="InterPro" id="IPR041614">
    <property type="entry name" value="DprA_WH"/>
</dbReference>
<dbReference type="Pfam" id="PF02481">
    <property type="entry name" value="DNA_processg_A"/>
    <property type="match status" value="1"/>
</dbReference>
<evidence type="ECO:0000259" key="4">
    <source>
        <dbReference type="Pfam" id="PF25317"/>
    </source>
</evidence>
<protein>
    <submittedName>
        <fullName evidence="5">DNA protecting protein DprA</fullName>
    </submittedName>
</protein>
<proteinExistence type="inferred from homology"/>
<dbReference type="KEGG" id="dda:Dd703_0440"/>
<dbReference type="NCBIfam" id="NF008007">
    <property type="entry name" value="PRK10736.1"/>
    <property type="match status" value="1"/>
</dbReference>
<evidence type="ECO:0000313" key="6">
    <source>
        <dbReference type="Proteomes" id="UP000002734"/>
    </source>
</evidence>
<dbReference type="Proteomes" id="UP000002734">
    <property type="component" value="Chromosome"/>
</dbReference>
<dbReference type="PANTHER" id="PTHR43022">
    <property type="entry name" value="PROTEIN SMF"/>
    <property type="match status" value="1"/>
</dbReference>
<evidence type="ECO:0000313" key="5">
    <source>
        <dbReference type="EMBL" id="ACS84252.1"/>
    </source>
</evidence>
<dbReference type="PANTHER" id="PTHR43022:SF1">
    <property type="entry name" value="PROTEIN SMF"/>
    <property type="match status" value="1"/>
</dbReference>
<gene>
    <name evidence="5" type="ordered locus">Dd703_0440</name>
</gene>
<dbReference type="Pfam" id="PF17782">
    <property type="entry name" value="WHD_DprA"/>
    <property type="match status" value="1"/>
</dbReference>
<dbReference type="SUPFAM" id="SSF102405">
    <property type="entry name" value="MCP/YpsA-like"/>
    <property type="match status" value="1"/>
</dbReference>
<organism evidence="5 6">
    <name type="scientific">Musicola paradisiaca (strain Ech703)</name>
    <name type="common">Dickeya paradisiaca</name>
    <name type="synonym">Dickeya dadantii</name>
    <dbReference type="NCBI Taxonomy" id="579405"/>
    <lineage>
        <taxon>Bacteria</taxon>
        <taxon>Pseudomonadati</taxon>
        <taxon>Pseudomonadota</taxon>
        <taxon>Gammaproteobacteria</taxon>
        <taxon>Enterobacterales</taxon>
        <taxon>Pectobacteriaceae</taxon>
        <taxon>Musicola</taxon>
    </lineage>
</organism>
<feature type="domain" description="DprA winged helix" evidence="3">
    <location>
        <begin position="305"/>
        <end position="360"/>
    </location>
</feature>
<comment type="similarity">
    <text evidence="1">Belongs to the DprA/Smf family.</text>
</comment>
<dbReference type="NCBIfam" id="TIGR00732">
    <property type="entry name" value="dprA"/>
    <property type="match status" value="1"/>
</dbReference>
<dbReference type="STRING" id="579405.Dd703_0440"/>
<feature type="domain" description="Smf/DprA SAM" evidence="4">
    <location>
        <begin position="1"/>
        <end position="61"/>
    </location>
</feature>
<evidence type="ECO:0000256" key="1">
    <source>
        <dbReference type="ARBA" id="ARBA00006525"/>
    </source>
</evidence>
<keyword evidence="6" id="KW-1185">Reference proteome</keyword>
<dbReference type="EMBL" id="CP001654">
    <property type="protein sequence ID" value="ACS84252.1"/>
    <property type="molecule type" value="Genomic_DNA"/>
</dbReference>
<accession>C6C8N1</accession>
<dbReference type="InterPro" id="IPR036388">
    <property type="entry name" value="WH-like_DNA-bd_sf"/>
</dbReference>
<dbReference type="Pfam" id="PF25317">
    <property type="entry name" value="SAM_SMF"/>
    <property type="match status" value="1"/>
</dbReference>
<dbReference type="InterPro" id="IPR057338">
    <property type="entry name" value="DprA_SAM"/>
</dbReference>
<evidence type="ECO:0000259" key="2">
    <source>
        <dbReference type="Pfam" id="PF02481"/>
    </source>
</evidence>
<evidence type="ECO:0000259" key="3">
    <source>
        <dbReference type="Pfam" id="PF17782"/>
    </source>
</evidence>
<name>C6C8N1_MUSP7</name>
<reference evidence="5" key="1">
    <citation type="submission" date="2009-06" db="EMBL/GenBank/DDBJ databases">
        <title>Complete sequence of Dickeya dadantii Ech703.</title>
        <authorList>
            <consortium name="US DOE Joint Genome Institute"/>
            <person name="Lucas S."/>
            <person name="Copeland A."/>
            <person name="Lapidus A."/>
            <person name="Glavina del Rio T."/>
            <person name="Dalin E."/>
            <person name="Tice H."/>
            <person name="Bruce D."/>
            <person name="Goodwin L."/>
            <person name="Pitluck S."/>
            <person name="Chertkov O."/>
            <person name="Brettin T."/>
            <person name="Detter J.C."/>
            <person name="Han C."/>
            <person name="Larimer F."/>
            <person name="Land M."/>
            <person name="Hauser L."/>
            <person name="Kyrpides N."/>
            <person name="Mikhailova N."/>
            <person name="Balakrishnan V."/>
            <person name="Glasner J."/>
            <person name="Perna N.T."/>
        </authorList>
    </citation>
    <scope>NUCLEOTIDE SEQUENCE [LARGE SCALE GENOMIC DNA]</scope>
    <source>
        <strain evidence="5">Ech703</strain>
    </source>
</reference>
<dbReference type="Gene3D" id="3.40.50.450">
    <property type="match status" value="1"/>
</dbReference>
<dbReference type="HOGENOM" id="CLU_029601_0_3_6"/>
<dbReference type="GO" id="GO:0009294">
    <property type="term" value="P:DNA-mediated transformation"/>
    <property type="evidence" value="ECO:0007669"/>
    <property type="project" value="InterPro"/>
</dbReference>
<dbReference type="InterPro" id="IPR057666">
    <property type="entry name" value="DrpA_SLOG"/>
</dbReference>
<dbReference type="AlphaFoldDB" id="C6C8N1"/>
<dbReference type="RefSeq" id="WP_012764071.1">
    <property type="nucleotide sequence ID" value="NC_012880.1"/>
</dbReference>
<sequence length="377" mass="41126">MTDTEIWLRVASIKGLSAHKVVGLVKRIMRERDSAVDFLRASGLDDRQTARFIAFDRRQSDDVERWLEDSHCHFVTYGSESYPPLLASISSPPPFIFVRGDDCTLSSAQIAVVGSRDNSNYGEQWGRFFSRELAANRLIITSGLAVGIDGIAHQAALDAGGKTIAVLGSGLRQIYPKKHAALADAIVENGGAIVSEFLLKTPPIAANFPRRNRIISGLCLGVLVIEASMRSGSLVTARYALEQNRDIFALPGPVGNPMTEGTHWLIQQGAYLVTHPKDVLEQLHNGLQWLPDISSENDEEIICSPEAELELPFADVLANVGDEVTPVDVVAERAGQPVPEVVSKLLDLELAGWIAAVPGGYVRIRRACHVRRTHVLV</sequence>
<dbReference type="eggNOG" id="COG0758">
    <property type="taxonomic scope" value="Bacteria"/>
</dbReference>
<feature type="domain" description="Smf/DprA SLOG" evidence="2">
    <location>
        <begin position="74"/>
        <end position="283"/>
    </location>
</feature>
<dbReference type="InterPro" id="IPR003488">
    <property type="entry name" value="DprA"/>
</dbReference>